<feature type="compositionally biased region" description="Polar residues" evidence="1">
    <location>
        <begin position="279"/>
        <end position="289"/>
    </location>
</feature>
<feature type="region of interest" description="Disordered" evidence="1">
    <location>
        <begin position="73"/>
        <end position="101"/>
    </location>
</feature>
<dbReference type="Proteomes" id="UP000749040">
    <property type="component" value="Unassembled WGS sequence"/>
</dbReference>
<feature type="compositionally biased region" description="Low complexity" evidence="1">
    <location>
        <begin position="370"/>
        <end position="384"/>
    </location>
</feature>
<organism evidence="2 3">
    <name type="scientific">Actinacidiphila acididurans</name>
    <dbReference type="NCBI Taxonomy" id="2784346"/>
    <lineage>
        <taxon>Bacteria</taxon>
        <taxon>Bacillati</taxon>
        <taxon>Actinomycetota</taxon>
        <taxon>Actinomycetes</taxon>
        <taxon>Kitasatosporales</taxon>
        <taxon>Streptomycetaceae</taxon>
        <taxon>Actinacidiphila</taxon>
    </lineage>
</organism>
<reference evidence="2 3" key="1">
    <citation type="submission" date="2021-01" db="EMBL/GenBank/DDBJ databases">
        <title>Streptomyces acididurans sp. nov., isolated from a peat swamp forest soil.</title>
        <authorList>
            <person name="Chantavorakit T."/>
            <person name="Duangmal K."/>
        </authorList>
    </citation>
    <scope>NUCLEOTIDE SEQUENCE [LARGE SCALE GENOMIC DNA]</scope>
    <source>
        <strain evidence="2 3">KK5PA1</strain>
    </source>
</reference>
<comment type="caution">
    <text evidence="2">The sequence shown here is derived from an EMBL/GenBank/DDBJ whole genome shotgun (WGS) entry which is preliminary data.</text>
</comment>
<protein>
    <submittedName>
        <fullName evidence="2">TniQ family protein</fullName>
    </submittedName>
</protein>
<gene>
    <name evidence="2" type="ORF">ITX44_19965</name>
</gene>
<feature type="region of interest" description="Disordered" evidence="1">
    <location>
        <begin position="274"/>
        <end position="296"/>
    </location>
</feature>
<dbReference type="EMBL" id="JADKYB010000010">
    <property type="protein sequence ID" value="MBM9506789.1"/>
    <property type="molecule type" value="Genomic_DNA"/>
</dbReference>
<accession>A0ABS2TTW9</accession>
<evidence type="ECO:0000313" key="3">
    <source>
        <dbReference type="Proteomes" id="UP000749040"/>
    </source>
</evidence>
<evidence type="ECO:0000256" key="1">
    <source>
        <dbReference type="SAM" id="MobiDB-lite"/>
    </source>
</evidence>
<feature type="region of interest" description="Disordered" evidence="1">
    <location>
        <begin position="334"/>
        <end position="384"/>
    </location>
</feature>
<proteinExistence type="predicted"/>
<evidence type="ECO:0000313" key="2">
    <source>
        <dbReference type="EMBL" id="MBM9506789.1"/>
    </source>
</evidence>
<sequence>MAGETTWSYLSRLACRYGMEPAALLPWWTWSGSRPRDDLGPRDDAEVLLNPAGWQLLAQLGGVSERDLARALPAFNDEPQSGTPDRTGETAGSGRPAGRWKVASAGEHGPVAYGCALCTAARTGQDTAVVRYVAPWQRACARHQRWMLTAGDGHRHHHLDLRAVLEIAAAQRAWPKVARTAVAAGADPGRVFAMAHAVVCAWWEQALQWERERIWPARLHAVAGGDAGPRFWWWRVIARDAVVFPETVALARVLLDPGMQEWIWDDHGAGGRYARSGRTGRSSANSQPSWGGPGWPTLTKPRSGGWCWAGRCTPGRCWTAWAHSPASAAASTIRAGSGWTRGGCAPTTAPPRPGSSCAPWPSRPRPPAVPARTPAPSRTPALRP</sequence>
<name>A0ABS2TTW9_9ACTN</name>
<keyword evidence="3" id="KW-1185">Reference proteome</keyword>